<dbReference type="InterPro" id="IPR000182">
    <property type="entry name" value="GNAT_dom"/>
</dbReference>
<name>A0ABX7NM88_9BACT</name>
<evidence type="ECO:0000259" key="1">
    <source>
        <dbReference type="PROSITE" id="PS51186"/>
    </source>
</evidence>
<dbReference type="PANTHER" id="PTHR43792">
    <property type="entry name" value="GNAT FAMILY, PUTATIVE (AFU_ORTHOLOGUE AFUA_3G00765)-RELATED-RELATED"/>
    <property type="match status" value="1"/>
</dbReference>
<dbReference type="EMBL" id="CP071090">
    <property type="protein sequence ID" value="QSQ18700.1"/>
    <property type="molecule type" value="Genomic_DNA"/>
</dbReference>
<evidence type="ECO:0000313" key="3">
    <source>
        <dbReference type="Proteomes" id="UP000662747"/>
    </source>
</evidence>
<accession>A0ABX7NM88</accession>
<dbReference type="Pfam" id="PF13302">
    <property type="entry name" value="Acetyltransf_3"/>
    <property type="match status" value="1"/>
</dbReference>
<dbReference type="SUPFAM" id="SSF55729">
    <property type="entry name" value="Acyl-CoA N-acyltransferases (Nat)"/>
    <property type="match status" value="1"/>
</dbReference>
<dbReference type="PANTHER" id="PTHR43792:SF1">
    <property type="entry name" value="N-ACETYLTRANSFERASE DOMAIN-CONTAINING PROTEIN"/>
    <property type="match status" value="1"/>
</dbReference>
<feature type="domain" description="N-acetyltransferase" evidence="1">
    <location>
        <begin position="19"/>
        <end position="176"/>
    </location>
</feature>
<protein>
    <submittedName>
        <fullName evidence="2">GNAT family N-acetyltransferase</fullName>
    </submittedName>
</protein>
<dbReference type="Gene3D" id="3.40.630.30">
    <property type="match status" value="1"/>
</dbReference>
<organism evidence="2 3">
    <name type="scientific">Pyxidicoccus parkwayensis</name>
    <dbReference type="NCBI Taxonomy" id="2813578"/>
    <lineage>
        <taxon>Bacteria</taxon>
        <taxon>Pseudomonadati</taxon>
        <taxon>Myxococcota</taxon>
        <taxon>Myxococcia</taxon>
        <taxon>Myxococcales</taxon>
        <taxon>Cystobacterineae</taxon>
        <taxon>Myxococcaceae</taxon>
        <taxon>Pyxidicoccus</taxon>
    </lineage>
</organism>
<dbReference type="Proteomes" id="UP000662747">
    <property type="component" value="Chromosome"/>
</dbReference>
<dbReference type="PROSITE" id="PS51186">
    <property type="entry name" value="GNAT"/>
    <property type="match status" value="1"/>
</dbReference>
<dbReference type="InterPro" id="IPR016181">
    <property type="entry name" value="Acyl_CoA_acyltransferase"/>
</dbReference>
<proteinExistence type="predicted"/>
<dbReference type="RefSeq" id="WP_206720288.1">
    <property type="nucleotide sequence ID" value="NZ_CP071090.1"/>
</dbReference>
<dbReference type="InterPro" id="IPR051531">
    <property type="entry name" value="N-acetyltransferase"/>
</dbReference>
<evidence type="ECO:0000313" key="2">
    <source>
        <dbReference type="EMBL" id="QSQ18700.1"/>
    </source>
</evidence>
<gene>
    <name evidence="2" type="ORF">JY651_25395</name>
</gene>
<sequence length="184" mass="20798">MLRVSASHPARSTLDTARLRLHRVNVEHTDGFAALYAKPEVMRHLTGKPRSHEETVAHVAKMMGHWDAHGFGLFAVTLREAPVIMGRAGLCYLEDTGLVEIAYLFDTPYWGQGLATEVGRELIRWGFEELGLERIYGVANLENVASQVVLRKLGMEHEGRAHHYGNEVERFRRSVEPWRAGRNG</sequence>
<keyword evidence="3" id="KW-1185">Reference proteome</keyword>
<reference evidence="2 3" key="1">
    <citation type="submission" date="2021-02" db="EMBL/GenBank/DDBJ databases">
        <title>De Novo genome assembly of isolated myxobacteria.</title>
        <authorList>
            <person name="Stevens D.C."/>
        </authorList>
    </citation>
    <scope>NUCLEOTIDE SEQUENCE [LARGE SCALE GENOMIC DNA]</scope>
    <source>
        <strain evidence="3">SCPEA02</strain>
    </source>
</reference>